<protein>
    <recommendedName>
        <fullName evidence="1">DUF7153 domain-containing protein</fullName>
    </recommendedName>
</protein>
<name>A0A2A2LCZ8_9BILA</name>
<dbReference type="InterPro" id="IPR055577">
    <property type="entry name" value="DUF7153"/>
</dbReference>
<evidence type="ECO:0000313" key="2">
    <source>
        <dbReference type="EMBL" id="PAV83975.1"/>
    </source>
</evidence>
<evidence type="ECO:0000259" key="1">
    <source>
        <dbReference type="Pfam" id="PF23672"/>
    </source>
</evidence>
<reference evidence="2 3" key="1">
    <citation type="journal article" date="2017" name="Curr. Biol.">
        <title>Genome architecture and evolution of a unichromosomal asexual nematode.</title>
        <authorList>
            <person name="Fradin H."/>
            <person name="Zegar C."/>
            <person name="Gutwein M."/>
            <person name="Lucas J."/>
            <person name="Kovtun M."/>
            <person name="Corcoran D."/>
            <person name="Baugh L.R."/>
            <person name="Kiontke K."/>
            <person name="Gunsalus K."/>
            <person name="Fitch D.H."/>
            <person name="Piano F."/>
        </authorList>
    </citation>
    <scope>NUCLEOTIDE SEQUENCE [LARGE SCALE GENOMIC DNA]</scope>
    <source>
        <strain evidence="2">PF1309</strain>
    </source>
</reference>
<dbReference type="AlphaFoldDB" id="A0A2A2LCZ8"/>
<dbReference type="EMBL" id="LIAE01006900">
    <property type="protein sequence ID" value="PAV83975.1"/>
    <property type="molecule type" value="Genomic_DNA"/>
</dbReference>
<dbReference type="Pfam" id="PF23672">
    <property type="entry name" value="DUF7153"/>
    <property type="match status" value="1"/>
</dbReference>
<accession>A0A2A2LCZ8</accession>
<dbReference type="PANTHER" id="PTHR22198:SF1">
    <property type="entry name" value="FERM DOMAIN-CONTAINING PROTEIN"/>
    <property type="match status" value="1"/>
</dbReference>
<keyword evidence="3" id="KW-1185">Reference proteome</keyword>
<dbReference type="Proteomes" id="UP000218231">
    <property type="component" value="Unassembled WGS sequence"/>
</dbReference>
<dbReference type="OrthoDB" id="6060890at2759"/>
<proteinExistence type="predicted"/>
<dbReference type="STRING" id="2018661.A0A2A2LCZ8"/>
<feature type="domain" description="DUF7153" evidence="1">
    <location>
        <begin position="76"/>
        <end position="254"/>
    </location>
</feature>
<gene>
    <name evidence="2" type="ORF">WR25_25308</name>
</gene>
<evidence type="ECO:0000313" key="3">
    <source>
        <dbReference type="Proteomes" id="UP000218231"/>
    </source>
</evidence>
<sequence length="322" mass="36849">MAPIVPPQMISKSEEIVDCVECSAEMSNCSMLIGFVSSSEADILSAQTPSYRFLQTDADYEKAINECQIIKQSAFFSQGVLLKCIDHKPLFPYLHLAQFHWQDQTKRIYEIGEKIRECGPDPRSFYGSYDEISSLCKTAVVGEPNLPTNRHAGYIVIAFKLLDDANKQQNLEKTWLNWSGAREIYKHSPRNWNLRKISLLKHPFIYKNGANRPFAYILLCEYGSILHPANTIQALDICERLRTRNCGLVALYQVHTAYSNEAPSAPSSAVVSARRYPMSRGFSEDVVEVVKRESPRRAPRLRSRERSLQIADEHFYQPYQMQ</sequence>
<comment type="caution">
    <text evidence="2">The sequence shown here is derived from an EMBL/GenBank/DDBJ whole genome shotgun (WGS) entry which is preliminary data.</text>
</comment>
<dbReference type="PANTHER" id="PTHR22198">
    <property type="entry name" value="FERM DOMAIN-CONTAINING PROTEIN"/>
    <property type="match status" value="1"/>
</dbReference>
<organism evidence="2 3">
    <name type="scientific">Diploscapter pachys</name>
    <dbReference type="NCBI Taxonomy" id="2018661"/>
    <lineage>
        <taxon>Eukaryota</taxon>
        <taxon>Metazoa</taxon>
        <taxon>Ecdysozoa</taxon>
        <taxon>Nematoda</taxon>
        <taxon>Chromadorea</taxon>
        <taxon>Rhabditida</taxon>
        <taxon>Rhabditina</taxon>
        <taxon>Rhabditomorpha</taxon>
        <taxon>Rhabditoidea</taxon>
        <taxon>Rhabditidae</taxon>
        <taxon>Diploscapter</taxon>
    </lineage>
</organism>